<dbReference type="EMBL" id="CAEMXZ010000050">
    <property type="protein sequence ID" value="CAB4323513.1"/>
    <property type="molecule type" value="Genomic_DNA"/>
</dbReference>
<dbReference type="AlphaFoldDB" id="A0A6J5YCA9"/>
<organism evidence="9">
    <name type="scientific">freshwater metagenome</name>
    <dbReference type="NCBI Taxonomy" id="449393"/>
    <lineage>
        <taxon>unclassified sequences</taxon>
        <taxon>metagenomes</taxon>
        <taxon>ecological metagenomes</taxon>
    </lineage>
</organism>
<sequence length="185" mass="20027">MAANAPTTTRLGVYPGSFDPPTIAHVHLAEQAIEQCGLDRLDLVISVVTLGKSDDHLSPLADRLAELHRLADMNPALGVRTTEHSLLADIAIGYDVVVMGADKWAQVLDPQWYGGIEERDDALRRLPKIALAPRPPWPMPDDDPAAEAPLGTDVVILDVDDAHAPISATEVRAGRHEWRALPPAH</sequence>
<evidence type="ECO:0000259" key="8">
    <source>
        <dbReference type="Pfam" id="PF01467"/>
    </source>
</evidence>
<dbReference type="Gene3D" id="3.40.50.620">
    <property type="entry name" value="HUPs"/>
    <property type="match status" value="1"/>
</dbReference>
<dbReference type="InterPro" id="IPR014729">
    <property type="entry name" value="Rossmann-like_a/b/a_fold"/>
</dbReference>
<keyword evidence="5" id="KW-0547">Nucleotide-binding</keyword>
<evidence type="ECO:0000256" key="5">
    <source>
        <dbReference type="ARBA" id="ARBA00022741"/>
    </source>
</evidence>
<reference evidence="9" key="1">
    <citation type="submission" date="2020-05" db="EMBL/GenBank/DDBJ databases">
        <authorList>
            <person name="Chiriac C."/>
            <person name="Salcher M."/>
            <person name="Ghai R."/>
            <person name="Kavagutti S V."/>
        </authorList>
    </citation>
    <scope>NUCLEOTIDE SEQUENCE</scope>
</reference>
<evidence type="ECO:0000256" key="2">
    <source>
        <dbReference type="ARBA" id="ARBA00022642"/>
    </source>
</evidence>
<dbReference type="PANTHER" id="PTHR39321">
    <property type="entry name" value="NICOTINATE-NUCLEOTIDE ADENYLYLTRANSFERASE-RELATED"/>
    <property type="match status" value="1"/>
</dbReference>
<keyword evidence="3" id="KW-0808">Transferase</keyword>
<dbReference type="SUPFAM" id="SSF52374">
    <property type="entry name" value="Nucleotidylyl transferase"/>
    <property type="match status" value="1"/>
</dbReference>
<evidence type="ECO:0000256" key="6">
    <source>
        <dbReference type="ARBA" id="ARBA00022840"/>
    </source>
</evidence>
<evidence type="ECO:0000256" key="3">
    <source>
        <dbReference type="ARBA" id="ARBA00022679"/>
    </source>
</evidence>
<evidence type="ECO:0000313" key="9">
    <source>
        <dbReference type="EMBL" id="CAB4323513.1"/>
    </source>
</evidence>
<dbReference type="PANTHER" id="PTHR39321:SF3">
    <property type="entry name" value="PHOSPHOPANTETHEINE ADENYLYLTRANSFERASE"/>
    <property type="match status" value="1"/>
</dbReference>
<keyword evidence="7" id="KW-0520">NAD</keyword>
<dbReference type="GO" id="GO:0070566">
    <property type="term" value="F:adenylyltransferase activity"/>
    <property type="evidence" value="ECO:0007669"/>
    <property type="project" value="UniProtKB-ARBA"/>
</dbReference>
<accession>A0A6J5YCA9</accession>
<gene>
    <name evidence="9" type="ORF">UFOPK1392_01268</name>
</gene>
<evidence type="ECO:0000256" key="4">
    <source>
        <dbReference type="ARBA" id="ARBA00022695"/>
    </source>
</evidence>
<name>A0A6J5YCA9_9ZZZZ</name>
<dbReference type="GO" id="GO:0005524">
    <property type="term" value="F:ATP binding"/>
    <property type="evidence" value="ECO:0007669"/>
    <property type="project" value="UniProtKB-KW"/>
</dbReference>
<evidence type="ECO:0000256" key="7">
    <source>
        <dbReference type="ARBA" id="ARBA00023027"/>
    </source>
</evidence>
<comment type="pathway">
    <text evidence="1">Cofactor biosynthesis; NAD(+) biosynthesis.</text>
</comment>
<dbReference type="Pfam" id="PF01467">
    <property type="entry name" value="CTP_transf_like"/>
    <property type="match status" value="1"/>
</dbReference>
<dbReference type="InterPro" id="IPR005248">
    <property type="entry name" value="NadD/NMNAT"/>
</dbReference>
<feature type="domain" description="Cytidyltransferase-like" evidence="8">
    <location>
        <begin position="13"/>
        <end position="173"/>
    </location>
</feature>
<dbReference type="InterPro" id="IPR004821">
    <property type="entry name" value="Cyt_trans-like"/>
</dbReference>
<keyword evidence="4" id="KW-0548">Nucleotidyltransferase</keyword>
<keyword evidence="2" id="KW-0662">Pyridine nucleotide biosynthesis</keyword>
<keyword evidence="6" id="KW-0067">ATP-binding</keyword>
<proteinExistence type="predicted"/>
<evidence type="ECO:0000256" key="1">
    <source>
        <dbReference type="ARBA" id="ARBA00004790"/>
    </source>
</evidence>
<dbReference type="GO" id="GO:0009435">
    <property type="term" value="P:NAD+ biosynthetic process"/>
    <property type="evidence" value="ECO:0007669"/>
    <property type="project" value="InterPro"/>
</dbReference>
<protein>
    <submittedName>
        <fullName evidence="9">Unannotated protein</fullName>
    </submittedName>
</protein>